<dbReference type="EMBL" id="UOFZ01000059">
    <property type="protein sequence ID" value="VAX12687.1"/>
    <property type="molecule type" value="Genomic_DNA"/>
</dbReference>
<dbReference type="InterPro" id="IPR036938">
    <property type="entry name" value="PAP2/HPO_sf"/>
</dbReference>
<dbReference type="InterPro" id="IPR000326">
    <property type="entry name" value="PAP2/HPO"/>
</dbReference>
<accession>A0A3B1C714</accession>
<organism evidence="2">
    <name type="scientific">hydrothermal vent metagenome</name>
    <dbReference type="NCBI Taxonomy" id="652676"/>
    <lineage>
        <taxon>unclassified sequences</taxon>
        <taxon>metagenomes</taxon>
        <taxon>ecological metagenomes</taxon>
    </lineage>
</organism>
<protein>
    <submittedName>
        <fullName evidence="2">Membrane-associated phospholipid phosphatase</fullName>
    </submittedName>
</protein>
<reference evidence="2" key="1">
    <citation type="submission" date="2018-06" db="EMBL/GenBank/DDBJ databases">
        <authorList>
            <person name="Zhirakovskaya E."/>
        </authorList>
    </citation>
    <scope>NUCLEOTIDE SEQUENCE</scope>
</reference>
<dbReference type="SMART" id="SM00014">
    <property type="entry name" value="acidPPc"/>
    <property type="match status" value="1"/>
</dbReference>
<evidence type="ECO:0000259" key="1">
    <source>
        <dbReference type="SMART" id="SM00014"/>
    </source>
</evidence>
<dbReference type="Gene3D" id="1.20.144.10">
    <property type="entry name" value="Phosphatidic acid phosphatase type 2/haloperoxidase"/>
    <property type="match status" value="1"/>
</dbReference>
<dbReference type="PANTHER" id="PTHR14969:SF13">
    <property type="entry name" value="AT30094P"/>
    <property type="match status" value="1"/>
</dbReference>
<proteinExistence type="predicted"/>
<dbReference type="Pfam" id="PF01569">
    <property type="entry name" value="PAP2"/>
    <property type="match status" value="1"/>
</dbReference>
<name>A0A3B1C714_9ZZZZ</name>
<dbReference type="PANTHER" id="PTHR14969">
    <property type="entry name" value="SPHINGOSINE-1-PHOSPHATE PHOSPHOHYDROLASE"/>
    <property type="match status" value="1"/>
</dbReference>
<dbReference type="SUPFAM" id="SSF48317">
    <property type="entry name" value="Acid phosphatase/Vanadium-dependent haloperoxidase"/>
    <property type="match status" value="1"/>
</dbReference>
<dbReference type="AlphaFoldDB" id="A0A3B1C714"/>
<dbReference type="CDD" id="cd03394">
    <property type="entry name" value="PAP2_like_5"/>
    <property type="match status" value="1"/>
</dbReference>
<sequence length="179" mass="19611">MKSYRTHFVVSAILLALSTVADASKSQVEKAGDILQVLIPLSAYGTTFYMHDTQGTNQFYKSFLSTFVITHALKIAVNEKRPGNNGGQSFPSGHTSAAFQGAAFIQLRYGWKYALPAYAAASFVGWSRIRANKHYPVDVFAGAAIGILSNYYFTSPYKGATLTPYVEKDTLGLSLSMKW</sequence>
<evidence type="ECO:0000313" key="2">
    <source>
        <dbReference type="EMBL" id="VAX12687.1"/>
    </source>
</evidence>
<feature type="domain" description="Phosphatidic acid phosphatase type 2/haloperoxidase" evidence="1">
    <location>
        <begin position="54"/>
        <end position="154"/>
    </location>
</feature>
<gene>
    <name evidence="2" type="ORF">MNBD_GAMMA24-539</name>
</gene>